<sequence length="111" mass="12237">MGTNEVKDVMKIKNAFTPIIPTETLDGKKTMIYIKYTSVILKPNASVNLSSGSGQKEKSKYITLAIIWVILIEMHVFMGQDSTGPSAQKVQNQHELGSNGDNNDDGDVFFN</sequence>
<evidence type="ECO:0000256" key="1">
    <source>
        <dbReference type="SAM" id="MobiDB-lite"/>
    </source>
</evidence>
<dbReference type="EnsemblMetazoa" id="GAUT012169-RA">
    <property type="protein sequence ID" value="GAUT012169-PA"/>
    <property type="gene ID" value="GAUT012169"/>
</dbReference>
<feature type="compositionally biased region" description="Acidic residues" evidence="1">
    <location>
        <begin position="102"/>
        <end position="111"/>
    </location>
</feature>
<evidence type="ECO:0000313" key="3">
    <source>
        <dbReference type="EnsemblMetazoa" id="GAUT012169-PA"/>
    </source>
</evidence>
<evidence type="ECO:0000313" key="4">
    <source>
        <dbReference type="Proteomes" id="UP000078200"/>
    </source>
</evidence>
<protein>
    <submittedName>
        <fullName evidence="3">Uncharacterized protein</fullName>
    </submittedName>
</protein>
<keyword evidence="2" id="KW-0812">Transmembrane</keyword>
<keyword evidence="4" id="KW-1185">Reference proteome</keyword>
<organism evidence="3 4">
    <name type="scientific">Glossina austeni</name>
    <name type="common">Savannah tsetse fly</name>
    <dbReference type="NCBI Taxonomy" id="7395"/>
    <lineage>
        <taxon>Eukaryota</taxon>
        <taxon>Metazoa</taxon>
        <taxon>Ecdysozoa</taxon>
        <taxon>Arthropoda</taxon>
        <taxon>Hexapoda</taxon>
        <taxon>Insecta</taxon>
        <taxon>Pterygota</taxon>
        <taxon>Neoptera</taxon>
        <taxon>Endopterygota</taxon>
        <taxon>Diptera</taxon>
        <taxon>Brachycera</taxon>
        <taxon>Muscomorpha</taxon>
        <taxon>Hippoboscoidea</taxon>
        <taxon>Glossinidae</taxon>
        <taxon>Glossina</taxon>
    </lineage>
</organism>
<feature type="transmembrane region" description="Helical" evidence="2">
    <location>
        <begin position="61"/>
        <end position="78"/>
    </location>
</feature>
<dbReference type="AlphaFoldDB" id="A0A1A9UQL2"/>
<feature type="compositionally biased region" description="Polar residues" evidence="1">
    <location>
        <begin position="82"/>
        <end position="96"/>
    </location>
</feature>
<accession>A0A1A9UQL2</accession>
<name>A0A1A9UQL2_GLOAU</name>
<keyword evidence="2" id="KW-0472">Membrane</keyword>
<reference evidence="3" key="1">
    <citation type="submission" date="2020-05" db="UniProtKB">
        <authorList>
            <consortium name="EnsemblMetazoa"/>
        </authorList>
    </citation>
    <scope>IDENTIFICATION</scope>
    <source>
        <strain evidence="3">TTRI</strain>
    </source>
</reference>
<feature type="region of interest" description="Disordered" evidence="1">
    <location>
        <begin position="82"/>
        <end position="111"/>
    </location>
</feature>
<dbReference type="VEuPathDB" id="VectorBase:GAUT012169"/>
<proteinExistence type="predicted"/>
<keyword evidence="2" id="KW-1133">Transmembrane helix</keyword>
<dbReference type="Proteomes" id="UP000078200">
    <property type="component" value="Unassembled WGS sequence"/>
</dbReference>
<evidence type="ECO:0000256" key="2">
    <source>
        <dbReference type="SAM" id="Phobius"/>
    </source>
</evidence>